<dbReference type="Proteomes" id="UP000019591">
    <property type="component" value="Chromosome"/>
</dbReference>
<dbReference type="InterPro" id="IPR015168">
    <property type="entry name" value="SsuA/THI5"/>
</dbReference>
<dbReference type="PANTHER" id="PTHR30024">
    <property type="entry name" value="ALIPHATIC SULFONATES-BINDING PROTEIN-RELATED"/>
    <property type="match status" value="1"/>
</dbReference>
<feature type="domain" description="SsuA/THI5-like" evidence="4">
    <location>
        <begin position="63"/>
        <end position="267"/>
    </location>
</feature>
<keyword evidence="6" id="KW-1185">Reference proteome</keyword>
<accession>W8U8C1</accession>
<comment type="similarity">
    <text evidence="2">Belongs to the bacterial solute-binding protein SsuA/TauA family.</text>
</comment>
<evidence type="ECO:0000256" key="1">
    <source>
        <dbReference type="ARBA" id="ARBA00004418"/>
    </source>
</evidence>
<dbReference type="HOGENOM" id="CLU_046534_0_0_9"/>
<dbReference type="NCBIfam" id="NF040735">
    <property type="entry name" value="SBP_SaoX"/>
    <property type="match status" value="1"/>
</dbReference>
<dbReference type="Gene3D" id="3.40.190.10">
    <property type="entry name" value="Periplasmic binding protein-like II"/>
    <property type="match status" value="2"/>
</dbReference>
<dbReference type="STRING" id="1286171.EAL2_c18240"/>
<organism evidence="5 6">
    <name type="scientific">Peptoclostridium acidaminophilum DSM 3953</name>
    <dbReference type="NCBI Taxonomy" id="1286171"/>
    <lineage>
        <taxon>Bacteria</taxon>
        <taxon>Bacillati</taxon>
        <taxon>Bacillota</taxon>
        <taxon>Clostridia</taxon>
        <taxon>Peptostreptococcales</taxon>
        <taxon>Peptoclostridiaceae</taxon>
        <taxon>Peptoclostridium</taxon>
    </lineage>
</organism>
<keyword evidence="3" id="KW-0732">Signal</keyword>
<dbReference type="PROSITE" id="PS51257">
    <property type="entry name" value="PROKAR_LIPOPROTEIN"/>
    <property type="match status" value="1"/>
</dbReference>
<comment type="subcellular location">
    <subcellularLocation>
        <location evidence="1">Periplasm</location>
    </subcellularLocation>
</comment>
<dbReference type="SUPFAM" id="SSF53850">
    <property type="entry name" value="Periplasmic binding protein-like II"/>
    <property type="match status" value="1"/>
</dbReference>
<reference evidence="5 6" key="1">
    <citation type="journal article" date="2014" name="Genome Announc.">
        <title>Complete Genome Sequence of Amino Acid-Utilizing Eubacterium acidaminophilum al-2 (DSM 3953).</title>
        <authorList>
            <person name="Poehlein A."/>
            <person name="Andreesen J.R."/>
            <person name="Daniel R."/>
        </authorList>
    </citation>
    <scope>NUCLEOTIDE SEQUENCE [LARGE SCALE GENOMIC DNA]</scope>
    <source>
        <strain evidence="5 6">DSM 3953</strain>
    </source>
</reference>
<dbReference type="PANTHER" id="PTHR30024:SF47">
    <property type="entry name" value="TAURINE-BINDING PERIPLASMIC PROTEIN"/>
    <property type="match status" value="1"/>
</dbReference>
<dbReference type="Pfam" id="PF09084">
    <property type="entry name" value="NMT1"/>
    <property type="match status" value="1"/>
</dbReference>
<dbReference type="PATRIC" id="fig|1286171.3.peg.1783"/>
<evidence type="ECO:0000256" key="2">
    <source>
        <dbReference type="ARBA" id="ARBA00010742"/>
    </source>
</evidence>
<proteinExistence type="inferred from homology"/>
<dbReference type="KEGG" id="eac:EAL2_c18240"/>
<evidence type="ECO:0000259" key="4">
    <source>
        <dbReference type="Pfam" id="PF09084"/>
    </source>
</evidence>
<sequence>MKFIDLTKKLKKAAVLTLVATVLVTSVVGCSPKEKPATESAEKVDDYTVKLGYYNCDHMVSACVGEAAGIYKELGLNVEILGNGKVPEAMAAGQMDVGYIGATGLSEASTKGAPIMIAATNHLGGSMYLVVANDIKKPEDLYGQPVALSSDLSTDEAWLLAYGPQTGLPADSSKFQCLEFGSQADKYLALKTGQIKAFTCCDPWGSMAEFEGTGKIMGTYLEMDGQLGVCCVYSMNKKFKEEHPELAKKMVLAHTKSMEYVYTHPLESAKIFAEYYKVPVEVAEMTIYKKTVGEGRTLSWKMDEQAHKHALEVYKKFNIMENVPNYDDIAMKDILKESGAQDFDQFIKEKVDPVFPLGMSFEDWKARALEIDPQ</sequence>
<dbReference type="RefSeq" id="WP_038602018.1">
    <property type="nucleotide sequence ID" value="NZ_CP007452.1"/>
</dbReference>
<evidence type="ECO:0000313" key="6">
    <source>
        <dbReference type="Proteomes" id="UP000019591"/>
    </source>
</evidence>
<evidence type="ECO:0000256" key="3">
    <source>
        <dbReference type="ARBA" id="ARBA00022729"/>
    </source>
</evidence>
<protein>
    <submittedName>
        <fullName evidence="5">ABC-type nitrate/sulfonate/bicarbonate transport system, periplasmic component</fullName>
    </submittedName>
</protein>
<evidence type="ECO:0000313" key="5">
    <source>
        <dbReference type="EMBL" id="AHM57116.1"/>
    </source>
</evidence>
<dbReference type="GO" id="GO:0042597">
    <property type="term" value="C:periplasmic space"/>
    <property type="evidence" value="ECO:0007669"/>
    <property type="project" value="UniProtKB-SubCell"/>
</dbReference>
<dbReference type="AlphaFoldDB" id="W8U8C1"/>
<name>W8U8C1_PEPAC</name>
<dbReference type="eggNOG" id="COG0715">
    <property type="taxonomic scope" value="Bacteria"/>
</dbReference>
<gene>
    <name evidence="5" type="ORF">EAL2_c18240</name>
</gene>
<dbReference type="EMBL" id="CP007452">
    <property type="protein sequence ID" value="AHM57116.1"/>
    <property type="molecule type" value="Genomic_DNA"/>
</dbReference>